<dbReference type="EMBL" id="WJQU01000002">
    <property type="protein sequence ID" value="KAJ6642940.1"/>
    <property type="molecule type" value="Genomic_DNA"/>
</dbReference>
<comment type="caution">
    <text evidence="2">The sequence shown here is derived from an EMBL/GenBank/DDBJ whole genome shotgun (WGS) entry which is preliminary data.</text>
</comment>
<keyword evidence="3" id="KW-1185">Reference proteome</keyword>
<accession>A0A9Q0S497</accession>
<protein>
    <submittedName>
        <fullName evidence="2">Uncharacterized protein</fullName>
    </submittedName>
</protein>
<evidence type="ECO:0000256" key="1">
    <source>
        <dbReference type="SAM" id="MobiDB-lite"/>
    </source>
</evidence>
<dbReference type="AlphaFoldDB" id="A0A9Q0S497"/>
<name>A0A9Q0S497_9DIPT</name>
<organism evidence="2 3">
    <name type="scientific">Pseudolycoriella hygida</name>
    <dbReference type="NCBI Taxonomy" id="35572"/>
    <lineage>
        <taxon>Eukaryota</taxon>
        <taxon>Metazoa</taxon>
        <taxon>Ecdysozoa</taxon>
        <taxon>Arthropoda</taxon>
        <taxon>Hexapoda</taxon>
        <taxon>Insecta</taxon>
        <taxon>Pterygota</taxon>
        <taxon>Neoptera</taxon>
        <taxon>Endopterygota</taxon>
        <taxon>Diptera</taxon>
        <taxon>Nematocera</taxon>
        <taxon>Sciaroidea</taxon>
        <taxon>Sciaridae</taxon>
        <taxon>Pseudolycoriella</taxon>
    </lineage>
</organism>
<sequence length="232" mass="26242">MNGKRSVPLVSRSQSRAPRWSESETQRLKDYLEDGKINLYDSASQIKSQDDIFSQFSNSVVGYHMGLLRKRKLASAPRAKCEPVKDVLKQLGVVPVSSMQKSENIARVHDQTGETSEPLTYKNMPFLRFSYMDYDSKQEKLVVLVDLPGGSGNFEWEFNDEGDGIIIKVEWSKALCDASHLFIDTLKAKMITLAHPKLHAMQDQLLSEGIGLNEIPKFVIEIDLGKRVHKDD</sequence>
<feature type="non-terminal residue" evidence="2">
    <location>
        <position position="1"/>
    </location>
</feature>
<gene>
    <name evidence="2" type="ORF">Bhyg_07896</name>
</gene>
<reference evidence="2" key="1">
    <citation type="submission" date="2022-07" db="EMBL/GenBank/DDBJ databases">
        <authorList>
            <person name="Trinca V."/>
            <person name="Uliana J.V.C."/>
            <person name="Torres T.T."/>
            <person name="Ward R.J."/>
            <person name="Monesi N."/>
        </authorList>
    </citation>
    <scope>NUCLEOTIDE SEQUENCE</scope>
    <source>
        <strain evidence="2">HSMRA1968</strain>
        <tissue evidence="2">Whole embryos</tissue>
    </source>
</reference>
<feature type="region of interest" description="Disordered" evidence="1">
    <location>
        <begin position="1"/>
        <end position="25"/>
    </location>
</feature>
<dbReference type="Proteomes" id="UP001151699">
    <property type="component" value="Chromosome B"/>
</dbReference>
<evidence type="ECO:0000313" key="3">
    <source>
        <dbReference type="Proteomes" id="UP001151699"/>
    </source>
</evidence>
<evidence type="ECO:0000313" key="2">
    <source>
        <dbReference type="EMBL" id="KAJ6642940.1"/>
    </source>
</evidence>
<proteinExistence type="predicted"/>